<dbReference type="SUPFAM" id="SSF51905">
    <property type="entry name" value="FAD/NAD(P)-binding domain"/>
    <property type="match status" value="2"/>
</dbReference>
<keyword evidence="4" id="KW-0274">FAD</keyword>
<comment type="cofactor">
    <cofactor evidence="1">
        <name>FAD</name>
        <dbReference type="ChEBI" id="CHEBI:57692"/>
    </cofactor>
</comment>
<dbReference type="GO" id="GO:0019646">
    <property type="term" value="P:aerobic electron transport chain"/>
    <property type="evidence" value="ECO:0007669"/>
    <property type="project" value="TreeGrafter"/>
</dbReference>
<dbReference type="PRINTS" id="PR00411">
    <property type="entry name" value="PNDRDTASEI"/>
</dbReference>
<dbReference type="InterPro" id="IPR023753">
    <property type="entry name" value="FAD/NAD-binding_dom"/>
</dbReference>
<accession>A0A5B7YH17</accession>
<gene>
    <name evidence="7" type="ORF">FBQ74_16080</name>
</gene>
<keyword evidence="5" id="KW-0560">Oxidoreductase</keyword>
<evidence type="ECO:0000313" key="8">
    <source>
        <dbReference type="Proteomes" id="UP000304912"/>
    </source>
</evidence>
<evidence type="ECO:0000256" key="1">
    <source>
        <dbReference type="ARBA" id="ARBA00001974"/>
    </source>
</evidence>
<evidence type="ECO:0000256" key="3">
    <source>
        <dbReference type="ARBA" id="ARBA00022630"/>
    </source>
</evidence>
<dbReference type="InterPro" id="IPR051169">
    <property type="entry name" value="NADH-Q_oxidoreductase"/>
</dbReference>
<evidence type="ECO:0000313" key="7">
    <source>
        <dbReference type="EMBL" id="QCZ94894.1"/>
    </source>
</evidence>
<dbReference type="OrthoDB" id="9781621at2"/>
<dbReference type="PRINTS" id="PR00368">
    <property type="entry name" value="FADPNR"/>
</dbReference>
<dbReference type="GO" id="GO:0003955">
    <property type="term" value="F:NAD(P)H dehydrogenase (quinone) activity"/>
    <property type="evidence" value="ECO:0007669"/>
    <property type="project" value="TreeGrafter"/>
</dbReference>
<dbReference type="PANTHER" id="PTHR42913">
    <property type="entry name" value="APOPTOSIS-INDUCING FACTOR 1"/>
    <property type="match status" value="1"/>
</dbReference>
<sequence length="430" mass="47549">MKRIVVVGGGAGGLELVTRLSKSLGKSEKAEIILVDRSRTHVWKPLLHEVAAGVIDKSSDGVDYRMHAVKHHYRFELGELTHINPDDKHIVLNTLNDEKGHEILPERHINYDYLVLAMGSVCNDFGTPGVKDYCFTLDSLDQAEQFHRALLNQLLRINQSEVDKTTLQVGIVGAGATGTELAAQLHHIANLAKAYGMPDMSSERLNVTIIEAGKRILPALPEKIAGSAKQALKKLGITLREGTMVSKATEEGFITSEDELIKADLMVWSAGVKAPDFLVDMDVFETNKANQILVNKHLQSTIDDHIFVIGDCAGFEQEDGSWVPPRAQSAHQMASTAGKNIINLFKNKPLETFTYKDYGSLVHLSRYSTVGSLMGALSNSSMFIEGRLAKLVYVSLYNNHQFTVHGWLKGLMTLLSRKVSNIVRPKFKLH</sequence>
<evidence type="ECO:0000259" key="6">
    <source>
        <dbReference type="Pfam" id="PF07992"/>
    </source>
</evidence>
<dbReference type="PANTHER" id="PTHR42913:SF3">
    <property type="entry name" value="64 KDA MITOCHONDRIAL NADH DEHYDROGENASE (EUROFUNG)"/>
    <property type="match status" value="1"/>
</dbReference>
<evidence type="ECO:0000256" key="5">
    <source>
        <dbReference type="ARBA" id="ARBA00023002"/>
    </source>
</evidence>
<dbReference type="Proteomes" id="UP000304912">
    <property type="component" value="Chromosome"/>
</dbReference>
<reference evidence="7 8" key="1">
    <citation type="submission" date="2019-04" db="EMBL/GenBank/DDBJ databases">
        <title>Salinimonas iocasae sp. nov., a halophilic bacterium isolated from the outer tube casing of tubeworms in Okinawa Trough.</title>
        <authorList>
            <person name="Zhang H."/>
            <person name="Wang H."/>
            <person name="Li C."/>
        </authorList>
    </citation>
    <scope>NUCLEOTIDE SEQUENCE [LARGE SCALE GENOMIC DNA]</scope>
    <source>
        <strain evidence="7 8">KX18D6</strain>
    </source>
</reference>
<proteinExistence type="inferred from homology"/>
<dbReference type="RefSeq" id="WP_139757626.1">
    <property type="nucleotide sequence ID" value="NZ_CP039852.1"/>
</dbReference>
<protein>
    <submittedName>
        <fullName evidence="7">NAD(P)/FAD-dependent oxidoreductase</fullName>
    </submittedName>
</protein>
<keyword evidence="8" id="KW-1185">Reference proteome</keyword>
<dbReference type="Pfam" id="PF07992">
    <property type="entry name" value="Pyr_redox_2"/>
    <property type="match status" value="1"/>
</dbReference>
<evidence type="ECO:0000256" key="2">
    <source>
        <dbReference type="ARBA" id="ARBA00005272"/>
    </source>
</evidence>
<dbReference type="InterPro" id="IPR036188">
    <property type="entry name" value="FAD/NAD-bd_sf"/>
</dbReference>
<dbReference type="Gene3D" id="3.50.50.100">
    <property type="match status" value="1"/>
</dbReference>
<dbReference type="AlphaFoldDB" id="A0A5B7YH17"/>
<name>A0A5B7YH17_9ALTE</name>
<dbReference type="EMBL" id="CP039852">
    <property type="protein sequence ID" value="QCZ94894.1"/>
    <property type="molecule type" value="Genomic_DNA"/>
</dbReference>
<comment type="similarity">
    <text evidence="2">Belongs to the NADH dehydrogenase family.</text>
</comment>
<organism evidence="7 8">
    <name type="scientific">Salinimonas iocasae</name>
    <dbReference type="NCBI Taxonomy" id="2572577"/>
    <lineage>
        <taxon>Bacteria</taxon>
        <taxon>Pseudomonadati</taxon>
        <taxon>Pseudomonadota</taxon>
        <taxon>Gammaproteobacteria</taxon>
        <taxon>Alteromonadales</taxon>
        <taxon>Alteromonadaceae</taxon>
        <taxon>Alteromonas/Salinimonas group</taxon>
        <taxon>Salinimonas</taxon>
    </lineage>
</organism>
<evidence type="ECO:0000256" key="4">
    <source>
        <dbReference type="ARBA" id="ARBA00022827"/>
    </source>
</evidence>
<dbReference type="KEGG" id="salk:FBQ74_16080"/>
<keyword evidence="3" id="KW-0285">Flavoprotein</keyword>
<feature type="domain" description="FAD/NAD(P)-binding" evidence="6">
    <location>
        <begin position="3"/>
        <end position="334"/>
    </location>
</feature>